<dbReference type="GO" id="GO:0016787">
    <property type="term" value="F:hydrolase activity"/>
    <property type="evidence" value="ECO:0007669"/>
    <property type="project" value="UniProtKB-KW"/>
</dbReference>
<dbReference type="InterPro" id="IPR022742">
    <property type="entry name" value="Hydrolase_4"/>
</dbReference>
<reference evidence="2 3" key="1">
    <citation type="submission" date="2023-06" db="EMBL/GenBank/DDBJ databases">
        <title>Thiopseudomonas sp. CY1220 draft genome sequence.</title>
        <authorList>
            <person name="Zhao G."/>
            <person name="An M."/>
        </authorList>
    </citation>
    <scope>NUCLEOTIDE SEQUENCE [LARGE SCALE GENOMIC DNA]</scope>
    <source>
        <strain evidence="2 3">CY1220</strain>
    </source>
</reference>
<accession>A0ABT7SPA6</accession>
<dbReference type="InterPro" id="IPR029058">
    <property type="entry name" value="AB_hydrolase_fold"/>
</dbReference>
<evidence type="ECO:0000313" key="3">
    <source>
        <dbReference type="Proteomes" id="UP001241056"/>
    </source>
</evidence>
<dbReference type="Proteomes" id="UP001241056">
    <property type="component" value="Unassembled WGS sequence"/>
</dbReference>
<dbReference type="EMBL" id="JAUCDY010000006">
    <property type="protein sequence ID" value="MDM7858016.1"/>
    <property type="molecule type" value="Genomic_DNA"/>
</dbReference>
<keyword evidence="2" id="KW-0378">Hydrolase</keyword>
<protein>
    <submittedName>
        <fullName evidence="2">Alpha/beta hydrolase</fullName>
    </submittedName>
</protein>
<dbReference type="RefSeq" id="WP_289410669.1">
    <property type="nucleotide sequence ID" value="NZ_JAUCDY010000006.1"/>
</dbReference>
<evidence type="ECO:0000259" key="1">
    <source>
        <dbReference type="Pfam" id="PF12146"/>
    </source>
</evidence>
<dbReference type="SUPFAM" id="SSF53474">
    <property type="entry name" value="alpha/beta-Hydrolases"/>
    <property type="match status" value="1"/>
</dbReference>
<dbReference type="Pfam" id="PF12146">
    <property type="entry name" value="Hydrolase_4"/>
    <property type="match status" value="1"/>
</dbReference>
<name>A0ABT7SPA6_9GAMM</name>
<proteinExistence type="predicted"/>
<dbReference type="Gene3D" id="3.40.50.1820">
    <property type="entry name" value="alpha/beta hydrolase"/>
    <property type="match status" value="1"/>
</dbReference>
<keyword evidence="3" id="KW-1185">Reference proteome</keyword>
<dbReference type="PANTHER" id="PTHR11614">
    <property type="entry name" value="PHOSPHOLIPASE-RELATED"/>
    <property type="match status" value="1"/>
</dbReference>
<sequence>MHHESFWLTASDSTEFHVNHWSPTQEPDAIVMLVHGMAEHSKRYAHLGAALAKAGIALYALDLRGHGFTASFGVKGHFGDHNSWKLALDDIRCLNHHIRQQHHEKPIFIFGHSLGSYLVIDYLLQYCCSVQGAILSSSIYIQSTLRYRLALLVARLERWRLGKQGRSKLLHWLIYNRYQRAFKPRKTAHDWLSSDEEQVKLYAQDPLCGFVSTTQLWVDLLNGLRRITPINNLVQIDNLLPILIFGGEQDPIHQGHRLLDLANAFRESGNRFVDVKLYPDMRHEPLNEKNSQRVMQDIIEWIKHNVRQD</sequence>
<evidence type="ECO:0000313" key="2">
    <source>
        <dbReference type="EMBL" id="MDM7858016.1"/>
    </source>
</evidence>
<comment type="caution">
    <text evidence="2">The sequence shown here is derived from an EMBL/GenBank/DDBJ whole genome shotgun (WGS) entry which is preliminary data.</text>
</comment>
<gene>
    <name evidence="2" type="ORF">QEZ41_06960</name>
</gene>
<dbReference type="InterPro" id="IPR051044">
    <property type="entry name" value="MAG_DAG_Lipase"/>
</dbReference>
<organism evidence="2 3">
    <name type="scientific">Thiopseudomonas acetoxidans</name>
    <dbReference type="NCBI Taxonomy" id="3041622"/>
    <lineage>
        <taxon>Bacteria</taxon>
        <taxon>Pseudomonadati</taxon>
        <taxon>Pseudomonadota</taxon>
        <taxon>Gammaproteobacteria</taxon>
        <taxon>Pseudomonadales</taxon>
        <taxon>Pseudomonadaceae</taxon>
        <taxon>Thiopseudomonas</taxon>
    </lineage>
</organism>
<feature type="domain" description="Serine aminopeptidase S33" evidence="1">
    <location>
        <begin position="25"/>
        <end position="290"/>
    </location>
</feature>